<feature type="transmembrane region" description="Helical" evidence="5">
    <location>
        <begin position="144"/>
        <end position="164"/>
    </location>
</feature>
<keyword evidence="3" id="KW-0862">Zinc</keyword>
<name>A0A3G5AC82_9VIRU</name>
<evidence type="ECO:0000259" key="6">
    <source>
        <dbReference type="PROSITE" id="PS50089"/>
    </source>
</evidence>
<dbReference type="GO" id="GO:0008270">
    <property type="term" value="F:zinc ion binding"/>
    <property type="evidence" value="ECO:0007669"/>
    <property type="project" value="UniProtKB-KW"/>
</dbReference>
<dbReference type="SUPFAM" id="SSF57850">
    <property type="entry name" value="RING/U-box"/>
    <property type="match status" value="1"/>
</dbReference>
<dbReference type="InterPro" id="IPR013083">
    <property type="entry name" value="Znf_RING/FYVE/PHD"/>
</dbReference>
<keyword evidence="2 4" id="KW-0863">Zinc-finger</keyword>
<dbReference type="EMBL" id="MK072389">
    <property type="protein sequence ID" value="AYV83473.1"/>
    <property type="molecule type" value="Genomic_DNA"/>
</dbReference>
<dbReference type="PROSITE" id="PS00518">
    <property type="entry name" value="ZF_RING_1"/>
    <property type="match status" value="1"/>
</dbReference>
<protein>
    <recommendedName>
        <fullName evidence="6">RING-type domain-containing protein</fullName>
    </recommendedName>
</protein>
<dbReference type="Pfam" id="PF00097">
    <property type="entry name" value="zf-C3HC4"/>
    <property type="match status" value="1"/>
</dbReference>
<dbReference type="InterPro" id="IPR017907">
    <property type="entry name" value="Znf_RING_CS"/>
</dbReference>
<gene>
    <name evidence="7" type="ORF">Hyperionvirus7_44</name>
</gene>
<keyword evidence="5" id="KW-1133">Transmembrane helix</keyword>
<keyword evidence="5" id="KW-0472">Membrane</keyword>
<dbReference type="PROSITE" id="PS50089">
    <property type="entry name" value="ZF_RING_2"/>
    <property type="match status" value="1"/>
</dbReference>
<evidence type="ECO:0000256" key="2">
    <source>
        <dbReference type="ARBA" id="ARBA00022771"/>
    </source>
</evidence>
<dbReference type="Gene3D" id="3.30.40.10">
    <property type="entry name" value="Zinc/RING finger domain, C3HC4 (zinc finger)"/>
    <property type="match status" value="1"/>
</dbReference>
<reference evidence="7" key="1">
    <citation type="submission" date="2018-10" db="EMBL/GenBank/DDBJ databases">
        <title>Hidden diversity of soil giant viruses.</title>
        <authorList>
            <person name="Schulz F."/>
            <person name="Alteio L."/>
            <person name="Goudeau D."/>
            <person name="Ryan E.M."/>
            <person name="Malmstrom R.R."/>
            <person name="Blanchard J."/>
            <person name="Woyke T."/>
        </authorList>
    </citation>
    <scope>NUCLEOTIDE SEQUENCE</scope>
    <source>
        <strain evidence="7">HYV1</strain>
    </source>
</reference>
<organism evidence="7">
    <name type="scientific">Hyperionvirus sp</name>
    <dbReference type="NCBI Taxonomy" id="2487770"/>
    <lineage>
        <taxon>Viruses</taxon>
        <taxon>Varidnaviria</taxon>
        <taxon>Bamfordvirae</taxon>
        <taxon>Nucleocytoviricota</taxon>
        <taxon>Megaviricetes</taxon>
        <taxon>Imitervirales</taxon>
        <taxon>Mimiviridae</taxon>
        <taxon>Klosneuvirinae</taxon>
    </lineage>
</organism>
<sequence>MEEQGNLQLSRLDGFHCSETRLLLLCGICRRICRNPIMTNCKHIFCENCIRRRIKKICKVCSAVITDTAEAAEIKRYIDKVIVQCLEGDCEWKGLVPDYVKHELTHIQVMCPQCMDSIPLSEIAEHKHKYSKRISGGDNSNKKLLNGIFFCFSLCLFLAAVLLFGKASEV</sequence>
<evidence type="ECO:0000256" key="4">
    <source>
        <dbReference type="PROSITE-ProRule" id="PRU00175"/>
    </source>
</evidence>
<feature type="domain" description="RING-type" evidence="6">
    <location>
        <begin position="26"/>
        <end position="62"/>
    </location>
</feature>
<keyword evidence="1" id="KW-0479">Metal-binding</keyword>
<proteinExistence type="predicted"/>
<dbReference type="SMART" id="SM00184">
    <property type="entry name" value="RING"/>
    <property type="match status" value="1"/>
</dbReference>
<dbReference type="InterPro" id="IPR001841">
    <property type="entry name" value="Znf_RING"/>
</dbReference>
<accession>A0A3G5AC82</accession>
<evidence type="ECO:0000256" key="3">
    <source>
        <dbReference type="ARBA" id="ARBA00022833"/>
    </source>
</evidence>
<keyword evidence="5" id="KW-0812">Transmembrane</keyword>
<evidence type="ECO:0000256" key="1">
    <source>
        <dbReference type="ARBA" id="ARBA00022723"/>
    </source>
</evidence>
<evidence type="ECO:0000256" key="5">
    <source>
        <dbReference type="SAM" id="Phobius"/>
    </source>
</evidence>
<dbReference type="InterPro" id="IPR018957">
    <property type="entry name" value="Znf_C3HC4_RING-type"/>
</dbReference>
<evidence type="ECO:0000313" key="7">
    <source>
        <dbReference type="EMBL" id="AYV83473.1"/>
    </source>
</evidence>